<protein>
    <submittedName>
        <fullName evidence="1">Uncharacterized protein</fullName>
    </submittedName>
</protein>
<gene>
    <name evidence="1" type="ORF">N7498_007298</name>
</gene>
<keyword evidence="2" id="KW-1185">Reference proteome</keyword>
<reference evidence="1" key="2">
    <citation type="journal article" date="2023" name="IMA Fungus">
        <title>Comparative genomic study of the Penicillium genus elucidates a diverse pangenome and 15 lateral gene transfer events.</title>
        <authorList>
            <person name="Petersen C."/>
            <person name="Sorensen T."/>
            <person name="Nielsen M.R."/>
            <person name="Sondergaard T.E."/>
            <person name="Sorensen J.L."/>
            <person name="Fitzpatrick D.A."/>
            <person name="Frisvad J.C."/>
            <person name="Nielsen K.L."/>
        </authorList>
    </citation>
    <scope>NUCLEOTIDE SEQUENCE</scope>
    <source>
        <strain evidence="1">IBT 15544</strain>
    </source>
</reference>
<dbReference type="GeneID" id="83181661"/>
<organism evidence="1 2">
    <name type="scientific">Penicillium cinerascens</name>
    <dbReference type="NCBI Taxonomy" id="70096"/>
    <lineage>
        <taxon>Eukaryota</taxon>
        <taxon>Fungi</taxon>
        <taxon>Dikarya</taxon>
        <taxon>Ascomycota</taxon>
        <taxon>Pezizomycotina</taxon>
        <taxon>Eurotiomycetes</taxon>
        <taxon>Eurotiomycetidae</taxon>
        <taxon>Eurotiales</taxon>
        <taxon>Aspergillaceae</taxon>
        <taxon>Penicillium</taxon>
    </lineage>
</organism>
<reference evidence="1" key="1">
    <citation type="submission" date="2022-12" db="EMBL/GenBank/DDBJ databases">
        <authorList>
            <person name="Petersen C."/>
        </authorList>
    </citation>
    <scope>NUCLEOTIDE SEQUENCE</scope>
    <source>
        <strain evidence="1">IBT 15544</strain>
    </source>
</reference>
<name>A0A9W9JPY7_9EURO</name>
<dbReference type="RefSeq" id="XP_058306609.1">
    <property type="nucleotide sequence ID" value="XM_058454360.1"/>
</dbReference>
<sequence length="90" mass="9682">MPVVLARTLPRKTLHSGRIVHRRIEALARPVVSTIAVEDGEADVGVVHVAGWDCFAEEAQVPLLKRKSGVTYASICEDFPGVEAWEGGGC</sequence>
<dbReference type="EMBL" id="JAPQKR010000014">
    <property type="protein sequence ID" value="KAJ5198181.1"/>
    <property type="molecule type" value="Genomic_DNA"/>
</dbReference>
<evidence type="ECO:0000313" key="1">
    <source>
        <dbReference type="EMBL" id="KAJ5198181.1"/>
    </source>
</evidence>
<comment type="caution">
    <text evidence="1">The sequence shown here is derived from an EMBL/GenBank/DDBJ whole genome shotgun (WGS) entry which is preliminary data.</text>
</comment>
<proteinExistence type="predicted"/>
<evidence type="ECO:0000313" key="2">
    <source>
        <dbReference type="Proteomes" id="UP001150904"/>
    </source>
</evidence>
<dbReference type="AlphaFoldDB" id="A0A9W9JPY7"/>
<dbReference type="Proteomes" id="UP001150904">
    <property type="component" value="Unassembled WGS sequence"/>
</dbReference>
<accession>A0A9W9JPY7</accession>